<dbReference type="PANTHER" id="PTHR26450">
    <property type="entry name" value="OLFACTORY RECEPTOR 56B1-RELATED"/>
    <property type="match status" value="1"/>
</dbReference>
<evidence type="ECO:0000256" key="6">
    <source>
        <dbReference type="ARBA" id="ARBA00022989"/>
    </source>
</evidence>
<keyword evidence="5" id="KW-0552">Olfaction</keyword>
<keyword evidence="7" id="KW-0297">G-protein coupled receptor</keyword>
<keyword evidence="16" id="KW-1185">Reference proteome</keyword>
<dbReference type="InterPro" id="IPR000725">
    <property type="entry name" value="Olfact_rcpt"/>
</dbReference>
<keyword evidence="4 13" id="KW-0812">Transmembrane</keyword>
<dbReference type="SUPFAM" id="SSF81321">
    <property type="entry name" value="Family A G protein-coupled receptor-like"/>
    <property type="match status" value="1"/>
</dbReference>
<dbReference type="Proteomes" id="UP000261340">
    <property type="component" value="Unplaced"/>
</dbReference>
<keyword evidence="8 13" id="KW-0472">Membrane</keyword>
<name>A0A3Q0SUB7_AMPCI</name>
<evidence type="ECO:0000256" key="10">
    <source>
        <dbReference type="ARBA" id="ARBA00023170"/>
    </source>
</evidence>
<dbReference type="PANTHER" id="PTHR26450:SF417">
    <property type="entry name" value="ODORANT RECEPTOR-RELATED"/>
    <property type="match status" value="1"/>
</dbReference>
<dbReference type="GO" id="GO:0004984">
    <property type="term" value="F:olfactory receptor activity"/>
    <property type="evidence" value="ECO:0007669"/>
    <property type="project" value="InterPro"/>
</dbReference>
<feature type="transmembrane region" description="Helical" evidence="13">
    <location>
        <begin position="275"/>
        <end position="295"/>
    </location>
</feature>
<dbReference type="Pfam" id="PF13853">
    <property type="entry name" value="7tm_4"/>
    <property type="match status" value="1"/>
</dbReference>
<dbReference type="Gene3D" id="1.20.1070.10">
    <property type="entry name" value="Rhodopsin 7-helix transmembrane proteins"/>
    <property type="match status" value="1"/>
</dbReference>
<keyword evidence="10" id="KW-0675">Receptor</keyword>
<dbReference type="FunFam" id="1.20.1070.10:FF:000024">
    <property type="entry name" value="Olfactory receptor"/>
    <property type="match status" value="1"/>
</dbReference>
<evidence type="ECO:0000256" key="13">
    <source>
        <dbReference type="SAM" id="Phobius"/>
    </source>
</evidence>
<dbReference type="InterPro" id="IPR017452">
    <property type="entry name" value="GPCR_Rhodpsn_7TM"/>
</dbReference>
<keyword evidence="12" id="KW-0807">Transducer</keyword>
<dbReference type="GO" id="GO:0004930">
    <property type="term" value="F:G protein-coupled receptor activity"/>
    <property type="evidence" value="ECO:0007669"/>
    <property type="project" value="UniProtKB-KW"/>
</dbReference>
<accession>A0A3Q0SUB7</accession>
<sequence length="333" mass="37701">MITNVTRMKSFLILGFPGLSPQYYGPVSALLFFIYLAIAVGNIFILSFVAYEKSLQKPTYLVFCHLALNDLTFGTLTLPNIIYRYWFDNGTISFYGCFTQMFFVHYLGSAVSFILLVMALDRFIAICIPLRYPVLVTNKIISVLCGFAWFIPLPLMVAIVLHALTLSFCKSNIIAQCYCDHISITSQACGENVRIVVVTSLCVAMFCLLLPLAFILFSYVSVIVVILKMSSNAGRKRTLSTCTPQIFITCLFYLPRCFVYVATAVGFSFSLDIRIVLILLYSLLPAALNPVIYCFKTKDIKHTLMKRLQKTCMQPLIMPPYSLTFTVYRVYNF</sequence>
<dbReference type="PRINTS" id="PR00237">
    <property type="entry name" value="GPCRRHODOPSN"/>
</dbReference>
<evidence type="ECO:0000256" key="11">
    <source>
        <dbReference type="ARBA" id="ARBA00023180"/>
    </source>
</evidence>
<evidence type="ECO:0000256" key="12">
    <source>
        <dbReference type="ARBA" id="ARBA00023224"/>
    </source>
</evidence>
<dbReference type="OMA" id="YCDHISL"/>
<dbReference type="GeneTree" id="ENSGT00940000161369"/>
<evidence type="ECO:0000259" key="14">
    <source>
        <dbReference type="PROSITE" id="PS50262"/>
    </source>
</evidence>
<feature type="transmembrane region" description="Helical" evidence="13">
    <location>
        <begin position="195"/>
        <end position="226"/>
    </location>
</feature>
<comment type="subcellular location">
    <subcellularLocation>
        <location evidence="1">Cell membrane</location>
        <topology evidence="1">Multi-pass membrane protein</topology>
    </subcellularLocation>
</comment>
<feature type="transmembrane region" description="Helical" evidence="13">
    <location>
        <begin position="246"/>
        <end position="269"/>
    </location>
</feature>
<organism evidence="15 16">
    <name type="scientific">Amphilophus citrinellus</name>
    <name type="common">Midas cichlid</name>
    <name type="synonym">Cichlasoma citrinellum</name>
    <dbReference type="NCBI Taxonomy" id="61819"/>
    <lineage>
        <taxon>Eukaryota</taxon>
        <taxon>Metazoa</taxon>
        <taxon>Chordata</taxon>
        <taxon>Craniata</taxon>
        <taxon>Vertebrata</taxon>
        <taxon>Euteleostomi</taxon>
        <taxon>Actinopterygii</taxon>
        <taxon>Neopterygii</taxon>
        <taxon>Teleostei</taxon>
        <taxon>Neoteleostei</taxon>
        <taxon>Acanthomorphata</taxon>
        <taxon>Ovalentaria</taxon>
        <taxon>Cichlomorphae</taxon>
        <taxon>Cichliformes</taxon>
        <taxon>Cichlidae</taxon>
        <taxon>New World cichlids</taxon>
        <taxon>Cichlasomatinae</taxon>
        <taxon>Heroini</taxon>
        <taxon>Amphilophus</taxon>
    </lineage>
</organism>
<feature type="transmembrane region" description="Helical" evidence="13">
    <location>
        <begin position="60"/>
        <end position="83"/>
    </location>
</feature>
<evidence type="ECO:0000313" key="16">
    <source>
        <dbReference type="Proteomes" id="UP000261340"/>
    </source>
</evidence>
<evidence type="ECO:0000256" key="2">
    <source>
        <dbReference type="ARBA" id="ARBA00022475"/>
    </source>
</evidence>
<feature type="transmembrane region" description="Helical" evidence="13">
    <location>
        <begin position="23"/>
        <end position="48"/>
    </location>
</feature>
<dbReference type="STRING" id="61819.ENSACIP00000027106"/>
<dbReference type="InterPro" id="IPR050402">
    <property type="entry name" value="OR51/52/56-like"/>
</dbReference>
<evidence type="ECO:0000256" key="1">
    <source>
        <dbReference type="ARBA" id="ARBA00004651"/>
    </source>
</evidence>
<evidence type="ECO:0000256" key="3">
    <source>
        <dbReference type="ARBA" id="ARBA00022606"/>
    </source>
</evidence>
<keyword evidence="6 13" id="KW-1133">Transmembrane helix</keyword>
<protein>
    <recommendedName>
        <fullName evidence="14">G-protein coupled receptors family 1 profile domain-containing protein</fullName>
    </recommendedName>
</protein>
<dbReference type="PROSITE" id="PS50262">
    <property type="entry name" value="G_PROTEIN_RECEP_F1_2"/>
    <property type="match status" value="1"/>
</dbReference>
<proteinExistence type="predicted"/>
<evidence type="ECO:0000256" key="7">
    <source>
        <dbReference type="ARBA" id="ARBA00023040"/>
    </source>
</evidence>
<feature type="domain" description="G-protein coupled receptors family 1 profile" evidence="14">
    <location>
        <begin position="41"/>
        <end position="293"/>
    </location>
</feature>
<reference evidence="15" key="1">
    <citation type="submission" date="2025-08" db="UniProtKB">
        <authorList>
            <consortium name="Ensembl"/>
        </authorList>
    </citation>
    <scope>IDENTIFICATION</scope>
</reference>
<dbReference type="AlphaFoldDB" id="A0A3Q0SUB7"/>
<evidence type="ECO:0000256" key="4">
    <source>
        <dbReference type="ARBA" id="ARBA00022692"/>
    </source>
</evidence>
<keyword evidence="2" id="KW-1003">Cell membrane</keyword>
<reference evidence="15" key="2">
    <citation type="submission" date="2025-09" db="UniProtKB">
        <authorList>
            <consortium name="Ensembl"/>
        </authorList>
    </citation>
    <scope>IDENTIFICATION</scope>
</reference>
<dbReference type="GO" id="GO:0005886">
    <property type="term" value="C:plasma membrane"/>
    <property type="evidence" value="ECO:0007669"/>
    <property type="project" value="UniProtKB-SubCell"/>
</dbReference>
<evidence type="ECO:0000256" key="9">
    <source>
        <dbReference type="ARBA" id="ARBA00023157"/>
    </source>
</evidence>
<keyword evidence="11" id="KW-0325">Glycoprotein</keyword>
<keyword evidence="3" id="KW-0716">Sensory transduction</keyword>
<dbReference type="PRINTS" id="PR00245">
    <property type="entry name" value="OLFACTORYR"/>
</dbReference>
<evidence type="ECO:0000256" key="5">
    <source>
        <dbReference type="ARBA" id="ARBA00022725"/>
    </source>
</evidence>
<evidence type="ECO:0000256" key="8">
    <source>
        <dbReference type="ARBA" id="ARBA00023136"/>
    </source>
</evidence>
<dbReference type="Ensembl" id="ENSACIT00000027815.1">
    <property type="protein sequence ID" value="ENSACIP00000027106.1"/>
    <property type="gene ID" value="ENSACIG00000020981.1"/>
</dbReference>
<feature type="transmembrane region" description="Helical" evidence="13">
    <location>
        <begin position="140"/>
        <end position="164"/>
    </location>
</feature>
<keyword evidence="9" id="KW-1015">Disulfide bond</keyword>
<feature type="transmembrane region" description="Helical" evidence="13">
    <location>
        <begin position="103"/>
        <end position="128"/>
    </location>
</feature>
<evidence type="ECO:0000313" key="15">
    <source>
        <dbReference type="Ensembl" id="ENSACIP00000027106.1"/>
    </source>
</evidence>
<dbReference type="InterPro" id="IPR000276">
    <property type="entry name" value="GPCR_Rhodpsn"/>
</dbReference>